<gene>
    <name evidence="6" type="ORF">C1I99_08365</name>
</gene>
<keyword evidence="2" id="KW-0238">DNA-binding</keyword>
<organism evidence="6 7">
    <name type="scientific">Micromonospora deserti</name>
    <dbReference type="NCBI Taxonomy" id="2070366"/>
    <lineage>
        <taxon>Bacteria</taxon>
        <taxon>Bacillati</taxon>
        <taxon>Actinomycetota</taxon>
        <taxon>Actinomycetes</taxon>
        <taxon>Micromonosporales</taxon>
        <taxon>Micromonosporaceae</taxon>
        <taxon>Micromonospora</taxon>
    </lineage>
</organism>
<dbReference type="EMBL" id="POUB01000036">
    <property type="protein sequence ID" value="PZG01095.1"/>
    <property type="molecule type" value="Genomic_DNA"/>
</dbReference>
<dbReference type="GO" id="GO:0043565">
    <property type="term" value="F:sequence-specific DNA binding"/>
    <property type="evidence" value="ECO:0007669"/>
    <property type="project" value="InterPro"/>
</dbReference>
<dbReference type="InterPro" id="IPR050204">
    <property type="entry name" value="AraC_XylS_family_regulators"/>
</dbReference>
<dbReference type="SUPFAM" id="SSF46689">
    <property type="entry name" value="Homeodomain-like"/>
    <property type="match status" value="2"/>
</dbReference>
<keyword evidence="7" id="KW-1185">Reference proteome</keyword>
<dbReference type="Pfam" id="PF12833">
    <property type="entry name" value="HTH_18"/>
    <property type="match status" value="1"/>
</dbReference>
<dbReference type="InterPro" id="IPR018062">
    <property type="entry name" value="HTH_AraC-typ_CS"/>
</dbReference>
<dbReference type="OrthoDB" id="3186094at2"/>
<evidence type="ECO:0000313" key="6">
    <source>
        <dbReference type="EMBL" id="PZG01095.1"/>
    </source>
</evidence>
<dbReference type="AlphaFoldDB" id="A0A2W2D6D8"/>
<dbReference type="InterPro" id="IPR018060">
    <property type="entry name" value="HTH_AraC"/>
</dbReference>
<keyword evidence="4" id="KW-0804">Transcription</keyword>
<evidence type="ECO:0000256" key="3">
    <source>
        <dbReference type="ARBA" id="ARBA00023159"/>
    </source>
</evidence>
<accession>A0A2W2D6D8</accession>
<sequence length="296" mass="32397">MYLRDGFPGQRLHVLPRLLVKQALQRKPTSRMLVTDAGYFPHAAMHRRSRVAGAPEAIVIMCAEGGGWCELAGVRHDVGPNEVLIIPSGVPHSYYAAAAEPWSIWWLHITGGDVPDLLAAVGLTVAAPTAPIADPFRAFALAEGICDDLARDETAASLTAAAGAAWNLLAQLAAERDGRWVAREPIARVRDHLRAHLAAPVNLPALAALAGYSTSHFSARFRTLTGFSVTEYVKRLRMARARQLLIMSDYSVAEIAAAVGYPDPFYFSRHFTAVNGMNPREFRRRYKEENPPRPPA</sequence>
<dbReference type="CDD" id="cd06986">
    <property type="entry name" value="cupin_MmsR-like_N"/>
    <property type="match status" value="1"/>
</dbReference>
<dbReference type="SMART" id="SM00342">
    <property type="entry name" value="HTH_ARAC"/>
    <property type="match status" value="1"/>
</dbReference>
<feature type="domain" description="HTH araC/xylS-type" evidence="5">
    <location>
        <begin position="187"/>
        <end position="285"/>
    </location>
</feature>
<dbReference type="InterPro" id="IPR009057">
    <property type="entry name" value="Homeodomain-like_sf"/>
</dbReference>
<dbReference type="InterPro" id="IPR037923">
    <property type="entry name" value="HTH-like"/>
</dbReference>
<evidence type="ECO:0000256" key="1">
    <source>
        <dbReference type="ARBA" id="ARBA00023015"/>
    </source>
</evidence>
<dbReference type="GO" id="GO:0003700">
    <property type="term" value="F:DNA-binding transcription factor activity"/>
    <property type="evidence" value="ECO:0007669"/>
    <property type="project" value="InterPro"/>
</dbReference>
<protein>
    <submittedName>
        <fullName evidence="6">AraC family transcriptional regulator</fullName>
    </submittedName>
</protein>
<evidence type="ECO:0000256" key="2">
    <source>
        <dbReference type="ARBA" id="ARBA00023125"/>
    </source>
</evidence>
<keyword evidence="1" id="KW-0805">Transcription regulation</keyword>
<keyword evidence="3" id="KW-0010">Activator</keyword>
<dbReference type="PROSITE" id="PS00041">
    <property type="entry name" value="HTH_ARAC_FAMILY_1"/>
    <property type="match status" value="1"/>
</dbReference>
<comment type="caution">
    <text evidence="6">The sequence shown here is derived from an EMBL/GenBank/DDBJ whole genome shotgun (WGS) entry which is preliminary data.</text>
</comment>
<evidence type="ECO:0000259" key="5">
    <source>
        <dbReference type="PROSITE" id="PS01124"/>
    </source>
</evidence>
<proteinExistence type="predicted"/>
<dbReference type="Gene3D" id="1.10.10.60">
    <property type="entry name" value="Homeodomain-like"/>
    <property type="match status" value="2"/>
</dbReference>
<evidence type="ECO:0000313" key="7">
    <source>
        <dbReference type="Proteomes" id="UP000248749"/>
    </source>
</evidence>
<dbReference type="Gene3D" id="2.60.120.280">
    <property type="entry name" value="Regulatory protein AraC"/>
    <property type="match status" value="1"/>
</dbReference>
<dbReference type="PANTHER" id="PTHR46796">
    <property type="entry name" value="HTH-TYPE TRANSCRIPTIONAL ACTIVATOR RHAS-RELATED"/>
    <property type="match status" value="1"/>
</dbReference>
<dbReference type="InterPro" id="IPR003313">
    <property type="entry name" value="AraC-bd"/>
</dbReference>
<reference evidence="6 7" key="1">
    <citation type="submission" date="2018-01" db="EMBL/GenBank/DDBJ databases">
        <title>Draft genome sequence of Salinispora sp. 13K206.</title>
        <authorList>
            <person name="Sahin N."/>
            <person name="Saygin H."/>
            <person name="Ay H."/>
        </authorList>
    </citation>
    <scope>NUCLEOTIDE SEQUENCE [LARGE SCALE GENOMIC DNA]</scope>
    <source>
        <strain evidence="6 7">13K206</strain>
    </source>
</reference>
<dbReference type="Pfam" id="PF02311">
    <property type="entry name" value="AraC_binding"/>
    <property type="match status" value="1"/>
</dbReference>
<evidence type="ECO:0000256" key="4">
    <source>
        <dbReference type="ARBA" id="ARBA00023163"/>
    </source>
</evidence>
<name>A0A2W2D6D8_9ACTN</name>
<dbReference type="Proteomes" id="UP000248749">
    <property type="component" value="Unassembled WGS sequence"/>
</dbReference>
<dbReference type="RefSeq" id="WP_111133634.1">
    <property type="nucleotide sequence ID" value="NZ_POUB01000036.1"/>
</dbReference>
<dbReference type="PROSITE" id="PS01124">
    <property type="entry name" value="HTH_ARAC_FAMILY_2"/>
    <property type="match status" value="1"/>
</dbReference>
<dbReference type="SUPFAM" id="SSF51215">
    <property type="entry name" value="Regulatory protein AraC"/>
    <property type="match status" value="1"/>
</dbReference>